<accession>A0A4Q5LTE3</accession>
<evidence type="ECO:0000313" key="2">
    <source>
        <dbReference type="EMBL" id="RYU92888.1"/>
    </source>
</evidence>
<evidence type="ECO:0000256" key="1">
    <source>
        <dbReference type="SAM" id="Phobius"/>
    </source>
</evidence>
<name>A0A4Q5LTE3_9BACT</name>
<keyword evidence="1" id="KW-1133">Transmembrane helix</keyword>
<dbReference type="RefSeq" id="WP_130023959.1">
    <property type="nucleotide sequence ID" value="NZ_SEWF01000067.1"/>
</dbReference>
<keyword evidence="1" id="KW-0812">Transmembrane</keyword>
<keyword evidence="3" id="KW-1185">Reference proteome</keyword>
<gene>
    <name evidence="2" type="ORF">EWM59_24935</name>
</gene>
<dbReference type="EMBL" id="SEWF01000067">
    <property type="protein sequence ID" value="RYU92888.1"/>
    <property type="molecule type" value="Genomic_DNA"/>
</dbReference>
<keyword evidence="1" id="KW-0472">Membrane</keyword>
<dbReference type="AlphaFoldDB" id="A0A4Q5LTE3"/>
<reference evidence="2 3" key="1">
    <citation type="submission" date="2019-02" db="EMBL/GenBank/DDBJ databases">
        <title>Bacterial novel species Emticicia sp. 17J42-9 isolated from soil.</title>
        <authorList>
            <person name="Jung H.-Y."/>
        </authorList>
    </citation>
    <scope>NUCLEOTIDE SEQUENCE [LARGE SCALE GENOMIC DNA]</scope>
    <source>
        <strain evidence="2 3">17J42-9</strain>
    </source>
</reference>
<feature type="transmembrane region" description="Helical" evidence="1">
    <location>
        <begin position="178"/>
        <end position="196"/>
    </location>
</feature>
<sequence length="440" mass="50532">MTKIEHTHFIEYLNFLGNRYQKLVLPQEKLAKLKQLNDQQINQYLQLLYQKFELNGAYEEKSFLNMVNPVKEEPEIIEVEAEELPVILPESKVEKTPIQLPVTIPIEANPEPEPAQVERPLPVKESALPVKTVSPNVPEKPITNPVQVKTNPAVSTVSPSKPPVNRESMVKPRYKYNFWRIGIVSFVVLSLAYTVYKFVAYQKLGYIYVLTDELLVRTSSEKNGKVLGSMNLFGHARGRDNKDVLTFAELKLYSNEKQGAFYKVIMSDFPFISYLFNLNDIGYVYAKYVTTDKNEQQTYQKIFKPIKDDYYELKSLEYAYRAIIVNAITTQPALMRLVLKGPCDSPSMNVRNAPLRIGQYQNRDKTVFFVLVQLSDGNYYSIEGDGFYNALPAKPIYLGDELMQAAGKFQQKGDSFIWESCDKTITARSNKGEFDYFEVE</sequence>
<dbReference type="Proteomes" id="UP000293162">
    <property type="component" value="Unassembled WGS sequence"/>
</dbReference>
<comment type="caution">
    <text evidence="2">The sequence shown here is derived from an EMBL/GenBank/DDBJ whole genome shotgun (WGS) entry which is preliminary data.</text>
</comment>
<dbReference type="OrthoDB" id="630992at2"/>
<proteinExistence type="predicted"/>
<protein>
    <submittedName>
        <fullName evidence="2">Uncharacterized protein</fullName>
    </submittedName>
</protein>
<organism evidence="2 3">
    <name type="scientific">Emticicia agri</name>
    <dbReference type="NCBI Taxonomy" id="2492393"/>
    <lineage>
        <taxon>Bacteria</taxon>
        <taxon>Pseudomonadati</taxon>
        <taxon>Bacteroidota</taxon>
        <taxon>Cytophagia</taxon>
        <taxon>Cytophagales</taxon>
        <taxon>Leadbetterellaceae</taxon>
        <taxon>Emticicia</taxon>
    </lineage>
</organism>
<evidence type="ECO:0000313" key="3">
    <source>
        <dbReference type="Proteomes" id="UP000293162"/>
    </source>
</evidence>